<accession>A0A0B0NJF9</accession>
<dbReference type="AlphaFoldDB" id="A0A0B0NJF9"/>
<sequence>MSLVVWKRGIHTNLDHMANHTLMCLARVPFEVATHAHVLGHAKPIGYTDLCNTAKSYARV</sequence>
<evidence type="ECO:0000313" key="1">
    <source>
        <dbReference type="EMBL" id="KHG11934.1"/>
    </source>
</evidence>
<dbReference type="Proteomes" id="UP000032142">
    <property type="component" value="Unassembled WGS sequence"/>
</dbReference>
<gene>
    <name evidence="1" type="ORF">F383_17924</name>
</gene>
<keyword evidence="2" id="KW-1185">Reference proteome</keyword>
<dbReference type="EMBL" id="KN396717">
    <property type="protein sequence ID" value="KHG11934.1"/>
    <property type="molecule type" value="Genomic_DNA"/>
</dbReference>
<reference evidence="2" key="1">
    <citation type="submission" date="2014-09" db="EMBL/GenBank/DDBJ databases">
        <authorList>
            <person name="Mudge J."/>
            <person name="Ramaraj T."/>
            <person name="Lindquist I.E."/>
            <person name="Bharti A.K."/>
            <person name="Sundararajan A."/>
            <person name="Cameron C.T."/>
            <person name="Woodward J.E."/>
            <person name="May G.D."/>
            <person name="Brubaker C."/>
            <person name="Broadhvest J."/>
            <person name="Wilkins T.A."/>
        </authorList>
    </citation>
    <scope>NUCLEOTIDE SEQUENCE</scope>
    <source>
        <strain evidence="2">cv. AKA8401</strain>
    </source>
</reference>
<proteinExistence type="predicted"/>
<organism evidence="1 2">
    <name type="scientific">Gossypium arboreum</name>
    <name type="common">Tree cotton</name>
    <name type="synonym">Gossypium nanking</name>
    <dbReference type="NCBI Taxonomy" id="29729"/>
    <lineage>
        <taxon>Eukaryota</taxon>
        <taxon>Viridiplantae</taxon>
        <taxon>Streptophyta</taxon>
        <taxon>Embryophyta</taxon>
        <taxon>Tracheophyta</taxon>
        <taxon>Spermatophyta</taxon>
        <taxon>Magnoliopsida</taxon>
        <taxon>eudicotyledons</taxon>
        <taxon>Gunneridae</taxon>
        <taxon>Pentapetalae</taxon>
        <taxon>rosids</taxon>
        <taxon>malvids</taxon>
        <taxon>Malvales</taxon>
        <taxon>Malvaceae</taxon>
        <taxon>Malvoideae</taxon>
        <taxon>Gossypium</taxon>
    </lineage>
</organism>
<name>A0A0B0NJF9_GOSAR</name>
<evidence type="ECO:0000313" key="2">
    <source>
        <dbReference type="Proteomes" id="UP000032142"/>
    </source>
</evidence>
<protein>
    <submittedName>
        <fullName evidence="1">Uncharacterized protein</fullName>
    </submittedName>
</protein>